<proteinExistence type="predicted"/>
<sequence length="211" mass="23599">MGIIANLLLSKKVIIPTTSMGVLAGSSYWYLTRVKSPSSVGDMLASAGFKTLLSDASKMEWDKVLSAYKQASRDEQISGAEYDSKSTSQNPSDDDLKSKIAGGCKIILNSGDMNKQNLELGRRWCVVTTNVRDIVEQNGYRFLDYDGNKDDRKWEIKMESLKKRRKRDTQAAKPLDVANMKSSCKELAEAPTYHKSFNKSVEVAKDYCSEK</sequence>
<organism evidence="1 2">
    <name type="scientific">Mycoplasma haemofelis (strain Ohio2)</name>
    <dbReference type="NCBI Taxonomy" id="859194"/>
    <lineage>
        <taxon>Bacteria</taxon>
        <taxon>Bacillati</taxon>
        <taxon>Mycoplasmatota</taxon>
        <taxon>Mollicutes</taxon>
        <taxon>Mycoplasmataceae</taxon>
        <taxon>Mycoplasma</taxon>
    </lineage>
</organism>
<dbReference type="HOGENOM" id="CLU_1303766_0_0_14"/>
<dbReference type="AlphaFoldDB" id="F6FG44"/>
<dbReference type="KEGG" id="mhf:MHF_1306"/>
<dbReference type="BioCyc" id="MHAE859194:G1GR7-1301-MONOMER"/>
<accession>F6FG44</accession>
<evidence type="ECO:0000313" key="2">
    <source>
        <dbReference type="Proteomes" id="UP000007952"/>
    </source>
</evidence>
<dbReference type="Proteomes" id="UP000007952">
    <property type="component" value="Chromosome"/>
</dbReference>
<dbReference type="STRING" id="859194.MHF_1306"/>
<reference key="2">
    <citation type="submission" date="2011-05" db="EMBL/GenBank/DDBJ databases">
        <title>The Genome of Mycoplasma haemofelis Strain Ohio2, a pathogenic hemoplasma of the cat.</title>
        <authorList>
            <person name="Santos A.P."/>
            <person name="Guimaraes A.M.S."/>
            <person name="SanMiguel P.J."/>
            <person name="Martin S.W."/>
            <person name="Messick J.B."/>
        </authorList>
    </citation>
    <scope>NUCLEOTIDE SEQUENCE</scope>
    <source>
        <strain>Ohio2</strain>
    </source>
</reference>
<evidence type="ECO:0000313" key="1">
    <source>
        <dbReference type="EMBL" id="AEG73542.1"/>
    </source>
</evidence>
<name>F6FG44_MYCHI</name>
<gene>
    <name evidence="1" type="ordered locus">MHF_1306</name>
</gene>
<protein>
    <submittedName>
        <fullName evidence="1">Uncharacterized protein</fullName>
    </submittedName>
</protein>
<reference evidence="1 2" key="1">
    <citation type="journal article" date="2011" name="J. Bacteriol.">
        <title>Complete genome sequences of two hemotropic Mycoplasmas, Mycoplasma haemofelis strain Ohio2 and Mycoplasma suis strain Illinois.</title>
        <authorList>
            <person name="Messick J.B."/>
            <person name="Santos A.P."/>
            <person name="Guimaraes A.M."/>
        </authorList>
    </citation>
    <scope>NUCLEOTIDE SEQUENCE [LARGE SCALE GENOMIC DNA]</scope>
    <source>
        <strain evidence="1 2">Ohio2</strain>
    </source>
</reference>
<dbReference type="EMBL" id="CP002808">
    <property type="protein sequence ID" value="AEG73542.1"/>
    <property type="molecule type" value="Genomic_DNA"/>
</dbReference>